<dbReference type="InterPro" id="IPR011099">
    <property type="entry name" value="Glyco_hydro_67_C"/>
</dbReference>
<dbReference type="EC" id="3.2.1.131" evidence="10"/>
<dbReference type="Gene3D" id="3.90.1330.10">
    <property type="entry name" value="Alpha-glucuronidase, C-terminal domain"/>
    <property type="match status" value="1"/>
</dbReference>
<keyword evidence="2 8" id="KW-0858">Xylan degradation</keyword>
<evidence type="ECO:0000313" key="14">
    <source>
        <dbReference type="EMBL" id="AZT89919.1"/>
    </source>
</evidence>
<dbReference type="PIRSF" id="PIRSF029900">
    <property type="entry name" value="Alpha-glucuronds"/>
    <property type="match status" value="1"/>
</dbReference>
<dbReference type="InterPro" id="IPR029018">
    <property type="entry name" value="Hex-like_dom2"/>
</dbReference>
<keyword evidence="4 10" id="KW-0119">Carbohydrate metabolism</keyword>
<keyword evidence="3 8" id="KW-0378">Hydrolase</keyword>
<dbReference type="InterPro" id="IPR037054">
    <property type="entry name" value="A-glucoronidase_C_sf"/>
</dbReference>
<evidence type="ECO:0000256" key="6">
    <source>
        <dbReference type="ARBA" id="ARBA00023326"/>
    </source>
</evidence>
<dbReference type="KEGG" id="ccha:ELD05_04210"/>
<dbReference type="Proteomes" id="UP000282930">
    <property type="component" value="Chromosome"/>
</dbReference>
<dbReference type="InterPro" id="IPR017853">
    <property type="entry name" value="GH"/>
</dbReference>
<dbReference type="PANTHER" id="PTHR39207:SF1">
    <property type="entry name" value="ALPHA-GLUCURONIDASE A"/>
    <property type="match status" value="1"/>
</dbReference>
<dbReference type="AlphaFoldDB" id="A0A3T0D4E9"/>
<keyword evidence="5 8" id="KW-0326">Glycosidase</keyword>
<feature type="active site" description="Proton acceptor" evidence="9">
    <location>
        <position position="410"/>
    </location>
</feature>
<dbReference type="Pfam" id="PF03648">
    <property type="entry name" value="Glyco_hydro_67N"/>
    <property type="match status" value="1"/>
</dbReference>
<evidence type="ECO:0000256" key="7">
    <source>
        <dbReference type="ARBA" id="ARBA00052795"/>
    </source>
</evidence>
<reference evidence="14 15" key="1">
    <citation type="submission" date="2018-12" db="EMBL/GenBank/DDBJ databases">
        <title>Genome sequence from the cellulolytic species, Caldicellulosiruptor changbaiensis.</title>
        <authorList>
            <person name="Blumer-Schuette S.E."/>
            <person name="Mendoza C."/>
        </authorList>
    </citation>
    <scope>NUCLEOTIDE SEQUENCE [LARGE SCALE GENOMIC DNA]</scope>
    <source>
        <strain evidence="14 15">CBS-Z</strain>
    </source>
</reference>
<comment type="catalytic activity">
    <reaction evidence="7 10">
        <text>Hydrolysis of (1-&gt;2)-alpha-D-(4-O-methyl)glucuronosyl links in the main chain of hardwood xylans.</text>
        <dbReference type="EC" id="3.2.1.131"/>
    </reaction>
</comment>
<evidence type="ECO:0000313" key="15">
    <source>
        <dbReference type="Proteomes" id="UP000282930"/>
    </source>
</evidence>
<dbReference type="GO" id="GO:0046559">
    <property type="term" value="F:alpha-glucuronidase activity"/>
    <property type="evidence" value="ECO:0007669"/>
    <property type="project" value="InterPro"/>
</dbReference>
<evidence type="ECO:0000256" key="3">
    <source>
        <dbReference type="ARBA" id="ARBA00022801"/>
    </source>
</evidence>
<dbReference type="Pfam" id="PF07477">
    <property type="entry name" value="Glyco_hydro_67C"/>
    <property type="match status" value="1"/>
</dbReference>
<evidence type="ECO:0000256" key="8">
    <source>
        <dbReference type="PIRNR" id="PIRNR029900"/>
    </source>
</evidence>
<feature type="active site" description="Proton acceptor" evidence="9">
    <location>
        <position position="382"/>
    </location>
</feature>
<evidence type="ECO:0000256" key="5">
    <source>
        <dbReference type="ARBA" id="ARBA00023295"/>
    </source>
</evidence>
<evidence type="ECO:0000256" key="2">
    <source>
        <dbReference type="ARBA" id="ARBA00022651"/>
    </source>
</evidence>
<dbReference type="Pfam" id="PF07488">
    <property type="entry name" value="Glyco_hydro_67M"/>
    <property type="match status" value="1"/>
</dbReference>
<feature type="active site" description="Proton donor" evidence="9">
    <location>
        <position position="303"/>
    </location>
</feature>
<dbReference type="GO" id="GO:0005576">
    <property type="term" value="C:extracellular region"/>
    <property type="evidence" value="ECO:0007669"/>
    <property type="project" value="InterPro"/>
</dbReference>
<proteinExistence type="inferred from homology"/>
<gene>
    <name evidence="14" type="ORF">ELD05_04210</name>
</gene>
<dbReference type="GO" id="GO:2000886">
    <property type="term" value="P:glucuronoxylan catabolic process"/>
    <property type="evidence" value="ECO:0007669"/>
    <property type="project" value="UniProtKB-ARBA"/>
</dbReference>
<dbReference type="PANTHER" id="PTHR39207">
    <property type="entry name" value="ALPHA-GLUCURONIDASE A"/>
    <property type="match status" value="1"/>
</dbReference>
<dbReference type="SUPFAM" id="SSF51445">
    <property type="entry name" value="(Trans)glycosidases"/>
    <property type="match status" value="1"/>
</dbReference>
<sequence length="696" mass="80545">MEHLKQKGVPQNQYTMCWLDYKRCEDEEYLKKVIPFISNIFILDNNYYFRNAALELKEAIKNIFGVEPNIQTTSYLDFHRGTLIGKLGNEVIEKFLEKEEKEQIGNEGFLIKVVATKTQNIILLVAKTESGIIYGTFELINRLRVKSNLSSLYIIENPKAPLRVINHWDNMDGSIERGYAGSSIFFSNNRVKRSLKRVRDYARLLASIGINGVVINNVNVRGKAIWLITPKYLPELSEIAETFRLYGIKLYLSINFASPIYIGGLSTADPLDPDVFKWWQETVKTIYSYIPDFGGFLVKADSEFNPGPYVYGRSHADGANMLAKALLPYGGVVIWRAFVYNCLQDWRDTKTDRAKAAYENFKPLDGEFLDNVVLQIKYGPMDFQVREPVSPLFGGMEKTNQMIELQITQEYTGQQIHLCYLGTLWKEILEFDTYCKGKGSYVKRIVDGSLFGWKYCGFAGVSNIGSSINWTGHDLAQANLWTFGKLAWNPDRSVEDIAKEWILLTFGDDKKVVENILWMLLNSHRIYEKYTTPLGLGWMVNPGHHYGPNPEGYEYSKWGTYHRADTKAIGVDRTSKGTGYTLQYHPHWQKIFDDIEKCPEDLLLFFHRVPYTHRLKSGKTLIQFMYDSHFEGAEEVDVLIQKWEELRGKIDEDIFNRVSERLKMQKEHAIEWRDVINTYFYRKTGIPDEKGRLIYP</sequence>
<keyword evidence="6 10" id="KW-0624">Polysaccharide degradation</keyword>
<evidence type="ECO:0000259" key="11">
    <source>
        <dbReference type="Pfam" id="PF03648"/>
    </source>
</evidence>
<dbReference type="SUPFAM" id="SSF55545">
    <property type="entry name" value="beta-N-acetylhexosaminidase-like domain"/>
    <property type="match status" value="1"/>
</dbReference>
<evidence type="ECO:0000259" key="13">
    <source>
        <dbReference type="Pfam" id="PF07488"/>
    </source>
</evidence>
<name>A0A3T0D4E9_9FIRM</name>
<evidence type="ECO:0000256" key="10">
    <source>
        <dbReference type="RuleBase" id="RU361198"/>
    </source>
</evidence>
<dbReference type="Gene3D" id="3.30.379.10">
    <property type="entry name" value="Chitobiase/beta-hexosaminidase domain 2-like"/>
    <property type="match status" value="1"/>
</dbReference>
<dbReference type="InterPro" id="IPR011100">
    <property type="entry name" value="Glyco_hydro_67_cat"/>
</dbReference>
<dbReference type="RefSeq" id="WP_127351485.1">
    <property type="nucleotide sequence ID" value="NZ_CP034791.1"/>
</dbReference>
<dbReference type="Gene3D" id="3.20.20.80">
    <property type="entry name" value="Glycosidases"/>
    <property type="match status" value="1"/>
</dbReference>
<protein>
    <recommendedName>
        <fullName evidence="10">Xylan alpha-1,2-glucuronidase</fullName>
        <ecNumber evidence="10">3.2.1.131</ecNumber>
    </recommendedName>
</protein>
<dbReference type="GO" id="GO:0033939">
    <property type="term" value="F:xylan alpha-1,2-glucuronosidase activity"/>
    <property type="evidence" value="ECO:0007669"/>
    <property type="project" value="UniProtKB-EC"/>
</dbReference>
<accession>A0A3T0D4E9</accession>
<dbReference type="InterPro" id="IPR011395">
    <property type="entry name" value="Glyco_hydro_67_aGlcAse"/>
</dbReference>
<dbReference type="InterPro" id="IPR005154">
    <property type="entry name" value="Glyco_hydro_67_aGlcAse_N"/>
</dbReference>
<dbReference type="FunFam" id="3.20.20.80:FF:000096">
    <property type="entry name" value="Xylan alpha-1,2-glucuronidase"/>
    <property type="match status" value="1"/>
</dbReference>
<evidence type="ECO:0000259" key="12">
    <source>
        <dbReference type="Pfam" id="PF07477"/>
    </source>
</evidence>
<keyword evidence="15" id="KW-1185">Reference proteome</keyword>
<evidence type="ECO:0000256" key="9">
    <source>
        <dbReference type="PIRSR" id="PIRSR029900-1"/>
    </source>
</evidence>
<feature type="domain" description="Alpha glucuronidase N-terminal" evidence="11">
    <location>
        <begin position="17"/>
        <end position="139"/>
    </location>
</feature>
<organism evidence="14 15">
    <name type="scientific">Caldicellulosiruptor changbaiensis</name>
    <dbReference type="NCBI Taxonomy" id="1222016"/>
    <lineage>
        <taxon>Bacteria</taxon>
        <taxon>Bacillati</taxon>
        <taxon>Bacillota</taxon>
        <taxon>Bacillota incertae sedis</taxon>
        <taxon>Caldicellulosiruptorales</taxon>
        <taxon>Caldicellulosiruptoraceae</taxon>
        <taxon>Caldicellulosiruptor</taxon>
    </lineage>
</organism>
<comment type="subunit">
    <text evidence="10">Homodimer.</text>
</comment>
<comment type="similarity">
    <text evidence="1 8 10">Belongs to the glycosyl hydrolase 67 family.</text>
</comment>
<feature type="domain" description="Glycosyl hydrolase family 67 C-terminal" evidence="12">
    <location>
        <begin position="471"/>
        <end position="692"/>
    </location>
</feature>
<evidence type="ECO:0000256" key="4">
    <source>
        <dbReference type="ARBA" id="ARBA00023277"/>
    </source>
</evidence>
<dbReference type="EMBL" id="CP034791">
    <property type="protein sequence ID" value="AZT89919.1"/>
    <property type="molecule type" value="Genomic_DNA"/>
</dbReference>
<feature type="domain" description="Glycosyl hydrolase family 67 catalytic" evidence="13">
    <location>
        <begin position="145"/>
        <end position="470"/>
    </location>
</feature>
<evidence type="ECO:0000256" key="1">
    <source>
        <dbReference type="ARBA" id="ARBA00008833"/>
    </source>
</evidence>